<dbReference type="EMBL" id="JAPUUL010003601">
    <property type="protein sequence ID" value="KAJ8122284.1"/>
    <property type="molecule type" value="Genomic_DNA"/>
</dbReference>
<protein>
    <submittedName>
        <fullName evidence="1">Uncharacterized protein</fullName>
    </submittedName>
</protein>
<comment type="caution">
    <text evidence="1">The sequence shown here is derived from an EMBL/GenBank/DDBJ whole genome shotgun (WGS) entry which is preliminary data.</text>
</comment>
<dbReference type="Proteomes" id="UP001153332">
    <property type="component" value="Unassembled WGS sequence"/>
</dbReference>
<reference evidence="1" key="1">
    <citation type="submission" date="2022-12" db="EMBL/GenBank/DDBJ databases">
        <title>Genome Sequence of Lasiodiplodia mahajangana.</title>
        <authorList>
            <person name="Buettner E."/>
        </authorList>
    </citation>
    <scope>NUCLEOTIDE SEQUENCE</scope>
    <source>
        <strain evidence="1">VT137</strain>
    </source>
</reference>
<sequence length="762" mass="85064">MNITGHVTRLTTPEEWDRVIRLALRAVEIAAKSRGDNAIDRISGGEAVLTLVSDNTVVKDVDALDLYEFAIDGLSMDYAKTIGVLRVRLAKALPKDKNAGARCLEACMWHSDWENAQEIAVSLNKNFPGDRKLLFQSIVTTFLVAVDDSTYGMKKNLFPNLVKAQVDRAFNLRPLTGKEQASSGQINISENEIKLWLQIREKFGSAQENLKLLLLPNWGPLYFLEHGFTDAFLLSVRLLMFNRQWEAVIQIVDALFDKVILMEQKKPSAAETSDDGDRIDGNPAPSSVAFDDAIRDQYLDASREWFLWTSTITATRNLPNGKEALSVFHTKLKKVVHILTSDGRMKAVFQQNYSRILLEIMFTRAAITGPLNSTSGANNTVEHLLRFSKKHISDSNCFTILKGYLERLDREDLTSFERALNTDFAAGFAKELKAPDPFYTLLLSSLKARTRFFQATSFMASGLCEVCCTTIKESPDCVTCLESIVEYTLAAFQAGIQDKHASQRAADMTEDPLSTLALLGSICLVKLAGAHRTNWRHSNKPPLHNIDVKRFLQAIVWLDFCLKKIPKNDSLRLLLVKLYLMIGCVAQALQAWSPFDVKNTLLECLGTVCLDRLTSISPGHFVPGPGHLRSYAEPFIRHFETAIQKRYPDIAVKTLQNSSFAELSNLIELAQNQSRNCVIVLAIVENRRGIRLKNGRNETAIEDEPLIGSLPPHYKFQDFTDYNPLPQWAGPQSTPIQALAGCGPPPTVRSTPTLLGATSLMN</sequence>
<keyword evidence="2" id="KW-1185">Reference proteome</keyword>
<organism evidence="1 2">
    <name type="scientific">Lasiodiplodia mahajangana</name>
    <dbReference type="NCBI Taxonomy" id="1108764"/>
    <lineage>
        <taxon>Eukaryota</taxon>
        <taxon>Fungi</taxon>
        <taxon>Dikarya</taxon>
        <taxon>Ascomycota</taxon>
        <taxon>Pezizomycotina</taxon>
        <taxon>Dothideomycetes</taxon>
        <taxon>Dothideomycetes incertae sedis</taxon>
        <taxon>Botryosphaeriales</taxon>
        <taxon>Botryosphaeriaceae</taxon>
        <taxon>Lasiodiplodia</taxon>
    </lineage>
</organism>
<evidence type="ECO:0000313" key="1">
    <source>
        <dbReference type="EMBL" id="KAJ8122284.1"/>
    </source>
</evidence>
<gene>
    <name evidence="1" type="ORF">O1611_g9879</name>
</gene>
<evidence type="ECO:0000313" key="2">
    <source>
        <dbReference type="Proteomes" id="UP001153332"/>
    </source>
</evidence>
<accession>A0ACC2J4B0</accession>
<proteinExistence type="predicted"/>
<name>A0ACC2J4B0_9PEZI</name>